<proteinExistence type="inferred from homology"/>
<dbReference type="CDD" id="cd02891">
    <property type="entry name" value="A2M_like"/>
    <property type="match status" value="1"/>
</dbReference>
<organism evidence="6 7">
    <name type="scientific">Thermosipho japonicus</name>
    <dbReference type="NCBI Taxonomy" id="90323"/>
    <lineage>
        <taxon>Bacteria</taxon>
        <taxon>Thermotogati</taxon>
        <taxon>Thermotogota</taxon>
        <taxon>Thermotogae</taxon>
        <taxon>Thermotogales</taxon>
        <taxon>Fervidobacteriaceae</taxon>
        <taxon>Thermosipho</taxon>
    </lineage>
</organism>
<dbReference type="RefSeq" id="WP_184619395.1">
    <property type="nucleotide sequence ID" value="NZ_JACHEX010000003.1"/>
</dbReference>
<dbReference type="Proteomes" id="UP000555828">
    <property type="component" value="Unassembled WGS sequence"/>
</dbReference>
<dbReference type="InterPro" id="IPR008930">
    <property type="entry name" value="Terpenoid_cyclase/PrenylTrfase"/>
</dbReference>
<evidence type="ECO:0000256" key="1">
    <source>
        <dbReference type="ARBA" id="ARBA00010556"/>
    </source>
</evidence>
<dbReference type="GO" id="GO:0005615">
    <property type="term" value="C:extracellular space"/>
    <property type="evidence" value="ECO:0007669"/>
    <property type="project" value="InterPro"/>
</dbReference>
<feature type="domain" description="Alpha-2-macroglobulin bait region" evidence="4">
    <location>
        <begin position="468"/>
        <end position="590"/>
    </location>
</feature>
<dbReference type="InterPro" id="IPR002890">
    <property type="entry name" value="MG2"/>
</dbReference>
<dbReference type="SMART" id="SM01360">
    <property type="entry name" value="A2M"/>
    <property type="match status" value="1"/>
</dbReference>
<dbReference type="Gene3D" id="1.50.10.20">
    <property type="match status" value="2"/>
</dbReference>
<dbReference type="InterPro" id="IPR011625">
    <property type="entry name" value="A2M_N_BRD"/>
</dbReference>
<dbReference type="PANTHER" id="PTHR11412">
    <property type="entry name" value="MACROGLOBULIN / COMPLEMENT"/>
    <property type="match status" value="1"/>
</dbReference>
<dbReference type="Pfam" id="PF07703">
    <property type="entry name" value="A2M_BRD"/>
    <property type="match status" value="1"/>
</dbReference>
<dbReference type="GO" id="GO:0004866">
    <property type="term" value="F:endopeptidase inhibitor activity"/>
    <property type="evidence" value="ECO:0007669"/>
    <property type="project" value="InterPro"/>
</dbReference>
<dbReference type="InterPro" id="IPR001599">
    <property type="entry name" value="Macroglobln_a2"/>
</dbReference>
<dbReference type="EMBL" id="JACHEX010000003">
    <property type="protein sequence ID" value="MBB6062751.1"/>
    <property type="molecule type" value="Genomic_DNA"/>
</dbReference>
<dbReference type="Gene3D" id="2.20.130.20">
    <property type="match status" value="1"/>
</dbReference>
<evidence type="ECO:0000256" key="2">
    <source>
        <dbReference type="ARBA" id="ARBA00022729"/>
    </source>
</evidence>
<evidence type="ECO:0000313" key="7">
    <source>
        <dbReference type="Proteomes" id="UP000555828"/>
    </source>
</evidence>
<dbReference type="Gene3D" id="2.60.40.1930">
    <property type="match status" value="1"/>
</dbReference>
<dbReference type="PANTHER" id="PTHR11412:SF136">
    <property type="entry name" value="CD109 ANTIGEN"/>
    <property type="match status" value="1"/>
</dbReference>
<keyword evidence="2" id="KW-0732">Signal</keyword>
<keyword evidence="7" id="KW-1185">Reference proteome</keyword>
<dbReference type="Pfam" id="PF00207">
    <property type="entry name" value="A2M"/>
    <property type="match status" value="1"/>
</dbReference>
<evidence type="ECO:0000313" key="6">
    <source>
        <dbReference type="EMBL" id="MBB6062751.1"/>
    </source>
</evidence>
<evidence type="ECO:0000259" key="5">
    <source>
        <dbReference type="SMART" id="SM01360"/>
    </source>
</evidence>
<protein>
    <recommendedName>
        <fullName evidence="8">Alpha-2-macroglobulin domain protein</fullName>
    </recommendedName>
</protein>
<comment type="caution">
    <text evidence="6">The sequence shown here is derived from an EMBL/GenBank/DDBJ whole genome shotgun (WGS) entry which is preliminary data.</text>
</comment>
<dbReference type="Pfam" id="PF07678">
    <property type="entry name" value="TED_complement"/>
    <property type="match status" value="1"/>
</dbReference>
<dbReference type="SUPFAM" id="SSF48239">
    <property type="entry name" value="Terpenoid cyclases/Protein prenyltransferases"/>
    <property type="match status" value="1"/>
</dbReference>
<evidence type="ECO:0008006" key="8">
    <source>
        <dbReference type="Google" id="ProtNLM"/>
    </source>
</evidence>
<dbReference type="InterPro" id="IPR047565">
    <property type="entry name" value="Alpha-macroglob_thiol-ester_cl"/>
</dbReference>
<gene>
    <name evidence="6" type="ORF">HNP65_001203</name>
</gene>
<dbReference type="InterPro" id="IPR041246">
    <property type="entry name" value="Bact_MG10"/>
</dbReference>
<dbReference type="InterPro" id="IPR050473">
    <property type="entry name" value="A2M/Complement_sys"/>
</dbReference>
<reference evidence="6 7" key="1">
    <citation type="submission" date="2020-08" db="EMBL/GenBank/DDBJ databases">
        <title>Genomic Encyclopedia of Type Strains, Phase IV (KMG-IV): sequencing the most valuable type-strain genomes for metagenomic binning, comparative biology and taxonomic classification.</title>
        <authorList>
            <person name="Goeker M."/>
        </authorList>
    </citation>
    <scope>NUCLEOTIDE SEQUENCE [LARGE SCALE GENOMIC DNA]</scope>
    <source>
        <strain evidence="6 7">DSM 13481</strain>
    </source>
</reference>
<dbReference type="SMART" id="SM01359">
    <property type="entry name" value="A2M_N_2"/>
    <property type="match status" value="1"/>
</dbReference>
<name>A0A841GV42_9BACT</name>
<evidence type="ECO:0000256" key="3">
    <source>
        <dbReference type="ARBA" id="ARBA00022966"/>
    </source>
</evidence>
<dbReference type="InterPro" id="IPR011626">
    <property type="entry name" value="Alpha-macroglobulin_TED"/>
</dbReference>
<accession>A0A841GV42</accession>
<keyword evidence="3" id="KW-0882">Thioester bond</keyword>
<comment type="similarity">
    <text evidence="1">Belongs to the protease inhibitor I39 (alpha-2-macroglobulin) family. Bacterial alpha-2-macroglobulin subfamily.</text>
</comment>
<dbReference type="Pfam" id="PF17973">
    <property type="entry name" value="bMG10"/>
    <property type="match status" value="1"/>
</dbReference>
<dbReference type="SMART" id="SM01419">
    <property type="entry name" value="Thiol-ester_cl"/>
    <property type="match status" value="1"/>
</dbReference>
<sequence>MKKLFVFFLLTVVALLFSYTYFRTPDVLLYPNRTISFYSDEPVSVRVYKFDITKEIFKKDLKNGKSVRFLLEKSDEKVFSIILPQNPGAYYVVLDGKDKYISNLFFLTSYEAFIAGNDKEFYFSVYDLKEGKFVNKLFYFDDDFLRSITGPVFKADIEKYKGKVFFYENNVVFISRYSSYNPYSEKKVLVFSDKPIYKPGDVLRFRVNLFKREGSKYVPYSSKVYIHLRDPFSNEIFSQEFNTDDFGGISFEYKTTDEIMTGNYVLTIEEKEKTLGYHYFLLQDYVKPTYTIKLTPSATQSIVGQTVNVKLSARYLNGDPVKTAQVLFYAFRDGRLINKTKAVTDENGQALYGLYLKEGGYYRIQSLVVDDSGRQYEKQVFIDVKKDNVNIDANINNNKLNLYITDLSGTPLNGVALIKVNEKEEYIRVIDGKGLLNLPKDTWYVEVQFGKESKLVFKRYRESNTGILVVDKNSIEPGGKIKITVDPKGDVGVLVVGGTNIDTFKIIDKKQETIEINIPKDEISDGYFISFYGLKFNDNIKINILHDRVKKLEIKTNKNTYKPGEFAKVSFKDSKSLKVVSIADEGLYLLSDRGSIMNDLYPKLYYATFEAYSSSKYIYLDYLSRFEDKKEKHIFASTKESEEKNIREYFPETLYWNPNLFEENLAVKVPDSITKWRVLAYEISSDYIAEGSATFVVTKPFEVKLFVPEFLTNNDQPDCVIYVKNYTGKPGKVNVRLSVKNANSTFERGIFNIERDLRIPFSLKGVSGENVELILEATLNDEHDAIKIKVPVNTSYIKKTSSKVLKVKSKMEFEKDVAIKVISNLKDLLAESIEKLITYPYGCTEQTMSSFYPALVAKKILERKDIDDIVLKGLQRILKLQHRDGGWGWWSNDKSDVYMTSYVLEGLYYAKQNGYYFPQVSLDEAIDYLKKQELNGYAVFVLKLYGEKVDFKAKNIIDEIFTTPEKILKYAKVGENFAYIESDGFYSSVYLTSYALRLLSLDGKYPDLREKMVNYLLSKKNGPFWYSTKDTAASILAIIESNSFKDIKSDIKVKGEGGKIIVSGEGFIEVKQTERIEKEDQYRGIELKTEIFKRYEFLFDGEYIDAFLPVKSSWIPISMELVDSTPVLISKVPREISMLLKEGTPLSFENGKLVVKGPFKFVGNEYSFDKGYYEIQFVENDNFEIQKGNFLKTQITIDGTGEYLVVEEYLPACAQVNKYYYEKTPEYYSKFSYRWYEDNNIWYSYRDVRKDRVAFFIRYLTPGKLTYYWRVTSSGKYIKKPTYVYNMYYEDTYAISHIDTFVIK</sequence>
<evidence type="ECO:0000259" key="4">
    <source>
        <dbReference type="SMART" id="SM01359"/>
    </source>
</evidence>
<dbReference type="Pfam" id="PF01835">
    <property type="entry name" value="MG2"/>
    <property type="match status" value="1"/>
</dbReference>
<feature type="domain" description="Alpha-2-macroglobulin" evidence="5">
    <location>
        <begin position="653"/>
        <end position="737"/>
    </location>
</feature>